<feature type="compositionally biased region" description="Polar residues" evidence="1">
    <location>
        <begin position="71"/>
        <end position="83"/>
    </location>
</feature>
<gene>
    <name evidence="3" type="ORF">HC026_05080</name>
</gene>
<keyword evidence="2" id="KW-0812">Transmembrane</keyword>
<dbReference type="EMBL" id="JAAXLJ010000006">
    <property type="protein sequence ID" value="NLR18298.1"/>
    <property type="molecule type" value="Genomic_DNA"/>
</dbReference>
<feature type="region of interest" description="Disordered" evidence="1">
    <location>
        <begin position="48"/>
        <end position="83"/>
    </location>
</feature>
<keyword evidence="2" id="KW-0472">Membrane</keyword>
<organism evidence="3 4">
    <name type="scientific">Secundilactobacillus angelensis</name>
    <dbReference type="NCBI Taxonomy" id="2722706"/>
    <lineage>
        <taxon>Bacteria</taxon>
        <taxon>Bacillati</taxon>
        <taxon>Bacillota</taxon>
        <taxon>Bacilli</taxon>
        <taxon>Lactobacillales</taxon>
        <taxon>Lactobacillaceae</taxon>
        <taxon>Secundilactobacillus</taxon>
    </lineage>
</organism>
<proteinExistence type="predicted"/>
<dbReference type="Proteomes" id="UP000763447">
    <property type="component" value="Unassembled WGS sequence"/>
</dbReference>
<evidence type="ECO:0000256" key="2">
    <source>
        <dbReference type="SAM" id="Phobius"/>
    </source>
</evidence>
<reference evidence="3 4" key="1">
    <citation type="submission" date="2020-04" db="EMBL/GenBank/DDBJ databases">
        <title>A novel species of genus Lactobacillus that was isolated from fermented food Zha-chili.</title>
        <authorList>
            <person name="Zhang Z."/>
        </authorList>
    </citation>
    <scope>NUCLEOTIDE SEQUENCE [LARGE SCALE GENOMIC DNA]</scope>
    <source>
        <strain evidence="4">HBUAS51383</strain>
    </source>
</reference>
<keyword evidence="4" id="KW-1185">Reference proteome</keyword>
<evidence type="ECO:0000256" key="1">
    <source>
        <dbReference type="SAM" id="MobiDB-lite"/>
    </source>
</evidence>
<name>A0ABX1KWI9_9LACO</name>
<sequence>MAKKQFVDKDGNKFVEVTPWYKKWWIWVLAVVVILLMIGFLGGSNNNSASKSDRAPKATAHNTTDNEKGSNEQAASDKATASSVTVDDEQYSISGKKVYSVDYSNSSWSPAKVTVDKVTVYKLTKPHKYESANDGTFKTNGYVRLHFIISPTRDIDVYPTQGTAIYDNGEQHGADSMESWDGEVAKGVTKSGNVTLPIQKLENANSLKSVRFKFDADYDTDDDEDENSDHTYDFTINLQN</sequence>
<accession>A0ABX1KWI9</accession>
<keyword evidence="2" id="KW-1133">Transmembrane helix</keyword>
<evidence type="ECO:0008006" key="5">
    <source>
        <dbReference type="Google" id="ProtNLM"/>
    </source>
</evidence>
<protein>
    <recommendedName>
        <fullName evidence="5">Prophage related protein</fullName>
    </recommendedName>
</protein>
<dbReference type="RefSeq" id="WP_168924910.1">
    <property type="nucleotide sequence ID" value="NZ_JAAXLJ010000006.1"/>
</dbReference>
<evidence type="ECO:0000313" key="4">
    <source>
        <dbReference type="Proteomes" id="UP000763447"/>
    </source>
</evidence>
<comment type="caution">
    <text evidence="3">The sequence shown here is derived from an EMBL/GenBank/DDBJ whole genome shotgun (WGS) entry which is preliminary data.</text>
</comment>
<feature type="transmembrane region" description="Helical" evidence="2">
    <location>
        <begin position="24"/>
        <end position="44"/>
    </location>
</feature>
<evidence type="ECO:0000313" key="3">
    <source>
        <dbReference type="EMBL" id="NLR18298.1"/>
    </source>
</evidence>